<organism evidence="1 2">
    <name type="scientific">Boletus reticuloceps</name>
    <dbReference type="NCBI Taxonomy" id="495285"/>
    <lineage>
        <taxon>Eukaryota</taxon>
        <taxon>Fungi</taxon>
        <taxon>Dikarya</taxon>
        <taxon>Basidiomycota</taxon>
        <taxon>Agaricomycotina</taxon>
        <taxon>Agaricomycetes</taxon>
        <taxon>Agaricomycetidae</taxon>
        <taxon>Boletales</taxon>
        <taxon>Boletineae</taxon>
        <taxon>Boletaceae</taxon>
        <taxon>Boletoideae</taxon>
        <taxon>Boletus</taxon>
    </lineage>
</organism>
<dbReference type="Proteomes" id="UP000683000">
    <property type="component" value="Unassembled WGS sequence"/>
</dbReference>
<dbReference type="AlphaFoldDB" id="A0A8I2YUP9"/>
<keyword evidence="2" id="KW-1185">Reference proteome</keyword>
<evidence type="ECO:0000313" key="1">
    <source>
        <dbReference type="EMBL" id="KAG6377047.1"/>
    </source>
</evidence>
<dbReference type="EMBL" id="JAGFBS010000010">
    <property type="protein sequence ID" value="KAG6377047.1"/>
    <property type="molecule type" value="Genomic_DNA"/>
</dbReference>
<dbReference type="OrthoDB" id="2123952at2759"/>
<proteinExistence type="predicted"/>
<reference evidence="1" key="1">
    <citation type="submission" date="2021-03" db="EMBL/GenBank/DDBJ databases">
        <title>Evolutionary innovations through gain and loss of genes in the ectomycorrhizal Boletales.</title>
        <authorList>
            <person name="Wu G."/>
            <person name="Miyauchi S."/>
            <person name="Morin E."/>
            <person name="Yang Z.-L."/>
            <person name="Xu J."/>
            <person name="Martin F.M."/>
        </authorList>
    </citation>
    <scope>NUCLEOTIDE SEQUENCE</scope>
    <source>
        <strain evidence="1">BR01</strain>
    </source>
</reference>
<evidence type="ECO:0008006" key="3">
    <source>
        <dbReference type="Google" id="ProtNLM"/>
    </source>
</evidence>
<gene>
    <name evidence="1" type="ORF">JVT61DRAFT_1096</name>
</gene>
<name>A0A8I2YUP9_9AGAM</name>
<comment type="caution">
    <text evidence="1">The sequence shown here is derived from an EMBL/GenBank/DDBJ whole genome shotgun (WGS) entry which is preliminary data.</text>
</comment>
<accession>A0A8I2YUP9</accession>
<sequence>MPPFHSTPITSSLLTSSGSLTSIPLPVLPLYPTASTQAITPAFISPYQDSESDISEEPLRIASEPSLDFARQTWWDSLLAMYSSSPSQSISISKRQQAANHITNDLRFFFRSSNYWVSFINVPRFLSMYFDPDRRTRMQPSLLPAALAIATFFQSSEAGFGKQGRRTAMRLRDVAQGALEASLNARWIDEELAQAAWVSNFSCFVAYLTVRKLLALFEVCAHPDYTSERCSSALVLVDTIIRTLALTFVDMEDLASARYSPRSVPSVRPASRSWATNSLLDAGVENTQSPYPWQGCSCTSRSLGQLWPAASEYTPLWLSSPGWDSTWSEAEIRKETCRRLCWSTLVLVAGHTAYITSVNRTPSELFILEPANFALLFPGEAIRCSNGHSGKDTIWSLNYRTMLLWHSCLRMFYNPSISEVELTRFGLDAWLEADVLEAAFNSHGCDLERASLFQGREYLFNVRMIVTHELQHYVPVATGDVTRLFHKKAEEWLTHQGVLAERVVQSLGSVTGNTSQPLLHRPFFVFWFMGQISRALALWERDNSLTLALDVCAAFFRPIDYLSALWPSLEQRRRLQEIRERFAAACEDAGRQLLSPSPPGSCSFLLIPFVYAA</sequence>
<evidence type="ECO:0000313" key="2">
    <source>
        <dbReference type="Proteomes" id="UP000683000"/>
    </source>
</evidence>
<protein>
    <recommendedName>
        <fullName evidence="3">Transcription factor domain-containing protein</fullName>
    </recommendedName>
</protein>